<keyword evidence="5 6" id="KW-0472">Membrane</keyword>
<keyword evidence="3 6" id="KW-0812">Transmembrane</keyword>
<name>A0AAF0C2R5_9GAMM</name>
<proteinExistence type="predicted"/>
<sequence>MPKFSRFKHKPLFICLYSIFAIAVSLGAGKVLAATLGGLPGSLHGMIVFTALLHFQVFDAQIIKPAITWIIQHMGVCFVPAGVGIINHFELIQQHGLAIVAIIFITTFILLTFVGLCCEHFCQSKTVNKQPGA</sequence>
<reference evidence="7 8" key="2">
    <citation type="journal article" date="2022" name="Mar. Drugs">
        <title>Bioassay-Guided Fractionation Leads to the Detection of Cholic Acid Generated by the Rare Thalassomonas sp.</title>
        <authorList>
            <person name="Pheiffer F."/>
            <person name="Schneider Y.K."/>
            <person name="Hansen E.H."/>
            <person name="Andersen J.H."/>
            <person name="Isaksson J."/>
            <person name="Busche T."/>
            <person name="R C."/>
            <person name="Kalinowski J."/>
            <person name="Zyl L.V."/>
            <person name="Trindade M."/>
        </authorList>
    </citation>
    <scope>NUCLEOTIDE SEQUENCE [LARGE SCALE GENOMIC DNA]</scope>
    <source>
        <strain evidence="7 8">A5K-106</strain>
    </source>
</reference>
<evidence type="ECO:0000256" key="1">
    <source>
        <dbReference type="ARBA" id="ARBA00004651"/>
    </source>
</evidence>
<keyword evidence="2" id="KW-1003">Cell membrane</keyword>
<dbReference type="GO" id="GO:0005886">
    <property type="term" value="C:plasma membrane"/>
    <property type="evidence" value="ECO:0007669"/>
    <property type="project" value="UniProtKB-SubCell"/>
</dbReference>
<organism evidence="7 8">
    <name type="scientific">Thalassomonas actiniarum</name>
    <dbReference type="NCBI Taxonomy" id="485447"/>
    <lineage>
        <taxon>Bacteria</taxon>
        <taxon>Pseudomonadati</taxon>
        <taxon>Pseudomonadota</taxon>
        <taxon>Gammaproteobacteria</taxon>
        <taxon>Alteromonadales</taxon>
        <taxon>Colwelliaceae</taxon>
        <taxon>Thalassomonas</taxon>
    </lineage>
</organism>
<keyword evidence="4 6" id="KW-1133">Transmembrane helix</keyword>
<dbReference type="PANTHER" id="PTHR33931:SF2">
    <property type="entry name" value="HOLIN-LIKE PROTEIN CIDA"/>
    <property type="match status" value="1"/>
</dbReference>
<evidence type="ECO:0000256" key="2">
    <source>
        <dbReference type="ARBA" id="ARBA00022475"/>
    </source>
</evidence>
<dbReference type="InterPro" id="IPR005538">
    <property type="entry name" value="LrgA/CidA"/>
</dbReference>
<dbReference type="EMBL" id="CP059735">
    <property type="protein sequence ID" value="WDE00432.1"/>
    <property type="molecule type" value="Genomic_DNA"/>
</dbReference>
<dbReference type="KEGG" id="tact:SG35_007270"/>
<dbReference type="PANTHER" id="PTHR33931">
    <property type="entry name" value="HOLIN-LIKE PROTEIN CIDA-RELATED"/>
    <property type="match status" value="1"/>
</dbReference>
<feature type="transmembrane region" description="Helical" evidence="6">
    <location>
        <begin position="70"/>
        <end position="89"/>
    </location>
</feature>
<keyword evidence="8" id="KW-1185">Reference proteome</keyword>
<evidence type="ECO:0000256" key="5">
    <source>
        <dbReference type="ARBA" id="ARBA00023136"/>
    </source>
</evidence>
<dbReference type="RefSeq" id="WP_053043312.1">
    <property type="nucleotide sequence ID" value="NZ_CP059735.1"/>
</dbReference>
<feature type="transmembrane region" description="Helical" evidence="6">
    <location>
        <begin position="95"/>
        <end position="118"/>
    </location>
</feature>
<dbReference type="Proteomes" id="UP000032568">
    <property type="component" value="Chromosome"/>
</dbReference>
<evidence type="ECO:0000256" key="4">
    <source>
        <dbReference type="ARBA" id="ARBA00022989"/>
    </source>
</evidence>
<evidence type="ECO:0000256" key="6">
    <source>
        <dbReference type="SAM" id="Phobius"/>
    </source>
</evidence>
<comment type="subcellular location">
    <subcellularLocation>
        <location evidence="1">Cell membrane</location>
        <topology evidence="1">Multi-pass membrane protein</topology>
    </subcellularLocation>
</comment>
<feature type="transmembrane region" description="Helical" evidence="6">
    <location>
        <begin position="43"/>
        <end position="63"/>
    </location>
</feature>
<gene>
    <name evidence="7" type="ORF">SG35_007270</name>
</gene>
<evidence type="ECO:0000256" key="3">
    <source>
        <dbReference type="ARBA" id="ARBA00022692"/>
    </source>
</evidence>
<reference evidence="7 8" key="1">
    <citation type="journal article" date="2015" name="Genome Announc.">
        <title>Draft Genome Sequences of Marine Isolates of Thalassomonas viridans and Thalassomonas actiniarum.</title>
        <authorList>
            <person name="Olonade I."/>
            <person name="van Zyl L.J."/>
            <person name="Trindade M."/>
        </authorList>
    </citation>
    <scope>NUCLEOTIDE SEQUENCE [LARGE SCALE GENOMIC DNA]</scope>
    <source>
        <strain evidence="7 8">A5K-106</strain>
    </source>
</reference>
<evidence type="ECO:0000313" key="8">
    <source>
        <dbReference type="Proteomes" id="UP000032568"/>
    </source>
</evidence>
<protein>
    <submittedName>
        <fullName evidence="7">CidA/LrgA family protein</fullName>
    </submittedName>
</protein>
<evidence type="ECO:0000313" key="7">
    <source>
        <dbReference type="EMBL" id="WDE00432.1"/>
    </source>
</evidence>
<dbReference type="AlphaFoldDB" id="A0AAF0C2R5"/>
<dbReference type="Pfam" id="PF03788">
    <property type="entry name" value="LrgA"/>
    <property type="match status" value="1"/>
</dbReference>
<accession>A0AAF0C2R5</accession>